<organism evidence="1 2">
    <name type="scientific">Terricaulis silvestris</name>
    <dbReference type="NCBI Taxonomy" id="2686094"/>
    <lineage>
        <taxon>Bacteria</taxon>
        <taxon>Pseudomonadati</taxon>
        <taxon>Pseudomonadota</taxon>
        <taxon>Alphaproteobacteria</taxon>
        <taxon>Caulobacterales</taxon>
        <taxon>Caulobacteraceae</taxon>
        <taxon>Terricaulis</taxon>
    </lineage>
</organism>
<sequence>MATYIARMMDSATGAEGSYKFEHRDDLMSRPADDVVAAFFEHADREVFTRGHVEYELNGVVKNKDMKTVVAIGSLHMAEDAGREPQPFTVFISAA</sequence>
<accession>A0A6I6MUI0</accession>
<dbReference type="RefSeq" id="WP_158765731.1">
    <property type="nucleotide sequence ID" value="NZ_CP047045.1"/>
</dbReference>
<evidence type="ECO:0000313" key="1">
    <source>
        <dbReference type="EMBL" id="QGZ94823.1"/>
    </source>
</evidence>
<keyword evidence="2" id="KW-1185">Reference proteome</keyword>
<reference evidence="2" key="1">
    <citation type="submission" date="2019-12" db="EMBL/GenBank/DDBJ databases">
        <title>Complete genome of Terracaulis silvestris 0127_4.</title>
        <authorList>
            <person name="Vieira S."/>
            <person name="Riedel T."/>
            <person name="Sproer C."/>
            <person name="Pascual J."/>
            <person name="Boedeker C."/>
            <person name="Overmann J."/>
        </authorList>
    </citation>
    <scope>NUCLEOTIDE SEQUENCE [LARGE SCALE GENOMIC DNA]</scope>
    <source>
        <strain evidence="2">0127_4</strain>
    </source>
</reference>
<evidence type="ECO:0000313" key="2">
    <source>
        <dbReference type="Proteomes" id="UP000431269"/>
    </source>
</evidence>
<dbReference type="Proteomes" id="UP000431269">
    <property type="component" value="Chromosome"/>
</dbReference>
<name>A0A6I6MUI0_9CAUL</name>
<gene>
    <name evidence="1" type="ORF">DSM104635_01655</name>
</gene>
<dbReference type="EMBL" id="CP047045">
    <property type="protein sequence ID" value="QGZ94823.1"/>
    <property type="molecule type" value="Genomic_DNA"/>
</dbReference>
<dbReference type="AlphaFoldDB" id="A0A6I6MUI0"/>
<protein>
    <submittedName>
        <fullName evidence="1">Uncharacterized protein</fullName>
    </submittedName>
</protein>
<proteinExistence type="predicted"/>
<dbReference type="KEGG" id="tsv:DSM104635_01655"/>